<dbReference type="EMBL" id="CP159253">
    <property type="protein sequence ID" value="XCG48999.1"/>
    <property type="molecule type" value="Genomic_DNA"/>
</dbReference>
<gene>
    <name evidence="1" type="ORF">ABVK50_28005</name>
</gene>
<proteinExistence type="predicted"/>
<organism evidence="1">
    <name type="scientific">Mesorhizobium sp. WSM2240</name>
    <dbReference type="NCBI Taxonomy" id="3228851"/>
    <lineage>
        <taxon>Bacteria</taxon>
        <taxon>Pseudomonadati</taxon>
        <taxon>Pseudomonadota</taxon>
        <taxon>Alphaproteobacteria</taxon>
        <taxon>Hyphomicrobiales</taxon>
        <taxon>Phyllobacteriaceae</taxon>
        <taxon>Mesorhizobium</taxon>
    </lineage>
</organism>
<sequence length="75" mass="8118">MKRILIAILILAVLAILAGVAVFLMTREEAPVPVEQGYGARTGSLGRPVGIAIDWQRALLVADNIGNKVWRVVPR</sequence>
<protein>
    <recommendedName>
        <fullName evidence="2">Sorbosone dehydrogenase</fullName>
    </recommendedName>
</protein>
<dbReference type="AlphaFoldDB" id="A0AAU8CQG1"/>
<evidence type="ECO:0000313" key="1">
    <source>
        <dbReference type="EMBL" id="XCG48999.1"/>
    </source>
</evidence>
<reference evidence="1" key="1">
    <citation type="submission" date="2024-06" db="EMBL/GenBank/DDBJ databases">
        <title>Mesorhizobium karijinii sp. nov., a symbiont of the iconic Swainsona formosa from arid Australia.</title>
        <authorList>
            <person name="Hill Y.J."/>
            <person name="Watkin E.L.J."/>
            <person name="O'Hara G.W."/>
            <person name="Terpolilli J."/>
            <person name="Tye M.L."/>
            <person name="Kohlmeier M.G."/>
        </authorList>
    </citation>
    <scope>NUCLEOTIDE SEQUENCE</scope>
    <source>
        <strain evidence="1">WSM2240</strain>
    </source>
</reference>
<dbReference type="RefSeq" id="WP_353643472.1">
    <property type="nucleotide sequence ID" value="NZ_CP159253.1"/>
</dbReference>
<name>A0AAU8CQG1_9HYPH</name>
<evidence type="ECO:0008006" key="2">
    <source>
        <dbReference type="Google" id="ProtNLM"/>
    </source>
</evidence>
<accession>A0AAU8CQG1</accession>